<dbReference type="AlphaFoldDB" id="A0A0F9VDR5"/>
<dbReference type="InterPro" id="IPR009394">
    <property type="entry name" value="MmcB-like"/>
</dbReference>
<organism evidence="1">
    <name type="scientific">marine sediment metagenome</name>
    <dbReference type="NCBI Taxonomy" id="412755"/>
    <lineage>
        <taxon>unclassified sequences</taxon>
        <taxon>metagenomes</taxon>
        <taxon>ecological metagenomes</taxon>
    </lineage>
</organism>
<evidence type="ECO:0000313" key="1">
    <source>
        <dbReference type="EMBL" id="KKN71721.1"/>
    </source>
</evidence>
<sequence length="179" mass="21716">MTSLESKVTSKTETLNAEDILRYLEKENWNTGYDLAVSEFCPYQESRRIDLFYFRRWDRQTRGYEIKVTRSDFLQDKKWQNYLKFCTWFSFVAPKGVIKLDELPDNIGLVEIEVIELDETDWRHKGNKLTEEEIQYWLEHKVVRRPKKLREKIDEAEYTRLLEGLLYKLIHKQENIIKA</sequence>
<gene>
    <name evidence="1" type="ORF">LCGC14_0417870</name>
</gene>
<comment type="caution">
    <text evidence="1">The sequence shown here is derived from an EMBL/GenBank/DDBJ whole genome shotgun (WGS) entry which is preliminary data.</text>
</comment>
<accession>A0A0F9VDR5</accession>
<dbReference type="EMBL" id="LAZR01000377">
    <property type="protein sequence ID" value="KKN71721.1"/>
    <property type="molecule type" value="Genomic_DNA"/>
</dbReference>
<proteinExistence type="predicted"/>
<protein>
    <submittedName>
        <fullName evidence="1">Uncharacterized protein</fullName>
    </submittedName>
</protein>
<name>A0A0F9VDR5_9ZZZZ</name>
<dbReference type="Pfam" id="PF06319">
    <property type="entry name" value="MmcB-like"/>
    <property type="match status" value="1"/>
</dbReference>
<reference evidence="1" key="1">
    <citation type="journal article" date="2015" name="Nature">
        <title>Complex archaea that bridge the gap between prokaryotes and eukaryotes.</title>
        <authorList>
            <person name="Spang A."/>
            <person name="Saw J.H."/>
            <person name="Jorgensen S.L."/>
            <person name="Zaremba-Niedzwiedzka K."/>
            <person name="Martijn J."/>
            <person name="Lind A.E."/>
            <person name="van Eijk R."/>
            <person name="Schleper C."/>
            <person name="Guy L."/>
            <person name="Ettema T.J."/>
        </authorList>
    </citation>
    <scope>NUCLEOTIDE SEQUENCE</scope>
</reference>